<dbReference type="STRING" id="1265820.PCORN_00890"/>
<protein>
    <recommendedName>
        <fullName evidence="1">Phosphoribosyltransferase domain-containing protein</fullName>
    </recommendedName>
</protein>
<dbReference type="InterPro" id="IPR029057">
    <property type="entry name" value="PRTase-like"/>
</dbReference>
<evidence type="ECO:0000259" key="1">
    <source>
        <dbReference type="Pfam" id="PF00156"/>
    </source>
</evidence>
<dbReference type="CDD" id="cd06223">
    <property type="entry name" value="PRTases_typeI"/>
    <property type="match status" value="1"/>
</dbReference>
<evidence type="ECO:0000313" key="2">
    <source>
        <dbReference type="EMBL" id="EUJ32502.1"/>
    </source>
</evidence>
<keyword evidence="3" id="KW-1185">Reference proteome</keyword>
<name>W7C5Z6_9LIST</name>
<dbReference type="Gene3D" id="3.40.50.2020">
    <property type="match status" value="1"/>
</dbReference>
<organism evidence="2 3">
    <name type="scientific">Listeria cornellensis FSL F6-0969</name>
    <dbReference type="NCBI Taxonomy" id="1265820"/>
    <lineage>
        <taxon>Bacteria</taxon>
        <taxon>Bacillati</taxon>
        <taxon>Bacillota</taxon>
        <taxon>Bacilli</taxon>
        <taxon>Bacillales</taxon>
        <taxon>Listeriaceae</taxon>
        <taxon>Listeria</taxon>
    </lineage>
</organism>
<dbReference type="Proteomes" id="UP000019254">
    <property type="component" value="Unassembled WGS sequence"/>
</dbReference>
<dbReference type="SUPFAM" id="SSF53271">
    <property type="entry name" value="PRTase-like"/>
    <property type="match status" value="1"/>
</dbReference>
<sequence>MLVDDIYTTGATLHLAAEALVKAGAKSVVSLTVFR</sequence>
<reference evidence="2 3" key="1">
    <citation type="journal article" date="2014" name="Int. J. Syst. Evol. Microbiol.">
        <title>Listeria floridensis sp. nov., Listeria aquatica sp. nov., Listeria cornellensis sp. nov., Listeria riparia sp. nov. and Listeria grandensis sp. nov., from agricultural and natural environments.</title>
        <authorList>
            <person name="den Bakker H.C."/>
            <person name="Warchocki S."/>
            <person name="Wright E.M."/>
            <person name="Allred A.F."/>
            <person name="Ahlstrom C."/>
            <person name="Manuel C.S."/>
            <person name="Stasiewicz M.J."/>
            <person name="Burrell A."/>
            <person name="Roof S."/>
            <person name="Strawn L."/>
            <person name="Fortes E.D."/>
            <person name="Nightingale K.K."/>
            <person name="Kephart D."/>
            <person name="Wiedmann M."/>
        </authorList>
    </citation>
    <scope>NUCLEOTIDE SEQUENCE [LARGE SCALE GENOMIC DNA]</scope>
    <source>
        <strain evidence="3">FSL F6-969</strain>
    </source>
</reference>
<evidence type="ECO:0000313" key="3">
    <source>
        <dbReference type="Proteomes" id="UP000019254"/>
    </source>
</evidence>
<dbReference type="AlphaFoldDB" id="W7C5Z6"/>
<comment type="caution">
    <text evidence="2">The sequence shown here is derived from an EMBL/GenBank/DDBJ whole genome shotgun (WGS) entry which is preliminary data.</text>
</comment>
<dbReference type="Pfam" id="PF00156">
    <property type="entry name" value="Pribosyltran"/>
    <property type="match status" value="1"/>
</dbReference>
<proteinExistence type="predicted"/>
<feature type="domain" description="Phosphoribosyltransferase" evidence="1">
    <location>
        <begin position="2"/>
        <end position="34"/>
    </location>
</feature>
<accession>W7C5Z6</accession>
<gene>
    <name evidence="2" type="ORF">PCORN_00890</name>
</gene>
<dbReference type="InterPro" id="IPR000836">
    <property type="entry name" value="PRTase_dom"/>
</dbReference>
<dbReference type="PATRIC" id="fig|1265820.5.peg.170"/>
<dbReference type="EMBL" id="AODE01000004">
    <property type="protein sequence ID" value="EUJ32502.1"/>
    <property type="molecule type" value="Genomic_DNA"/>
</dbReference>